<dbReference type="Proteomes" id="UP000177187">
    <property type="component" value="Unassembled WGS sequence"/>
</dbReference>
<evidence type="ECO:0000256" key="1">
    <source>
        <dbReference type="ARBA" id="ARBA00022723"/>
    </source>
</evidence>
<reference evidence="3 4" key="1">
    <citation type="journal article" date="2016" name="Nat. Commun.">
        <title>Thousands of microbial genomes shed light on interconnected biogeochemical processes in an aquifer system.</title>
        <authorList>
            <person name="Anantharaman K."/>
            <person name="Brown C.T."/>
            <person name="Hug L.A."/>
            <person name="Sharon I."/>
            <person name="Castelle C.J."/>
            <person name="Probst A.J."/>
            <person name="Thomas B.C."/>
            <person name="Singh A."/>
            <person name="Wilkins M.J."/>
            <person name="Karaoz U."/>
            <person name="Brodie E.L."/>
            <person name="Williams K.H."/>
            <person name="Hubbard S.S."/>
            <person name="Banfield J.F."/>
        </authorList>
    </citation>
    <scope>NUCLEOTIDE SEQUENCE [LARGE SCALE GENOMIC DNA]</scope>
</reference>
<accession>A0A1F5EXG2</accession>
<evidence type="ECO:0000313" key="4">
    <source>
        <dbReference type="Proteomes" id="UP000177187"/>
    </source>
</evidence>
<dbReference type="Pfam" id="PF00037">
    <property type="entry name" value="Fer4"/>
    <property type="match status" value="1"/>
</dbReference>
<dbReference type="Pfam" id="PF02775">
    <property type="entry name" value="TPP_enzyme_C"/>
    <property type="match status" value="1"/>
</dbReference>
<evidence type="ECO:0000259" key="2">
    <source>
        <dbReference type="PROSITE" id="PS51379"/>
    </source>
</evidence>
<dbReference type="PROSITE" id="PS51379">
    <property type="entry name" value="4FE4S_FER_2"/>
    <property type="match status" value="2"/>
</dbReference>
<organism evidence="3 4">
    <name type="scientific">Candidatus Coatesbacteria bacterium RBG_13_66_14</name>
    <dbReference type="NCBI Taxonomy" id="1817816"/>
    <lineage>
        <taxon>Bacteria</taxon>
        <taxon>Candidatus Coatesiibacteriota</taxon>
    </lineage>
</organism>
<comment type="caution">
    <text evidence="3">The sequence shown here is derived from an EMBL/GenBank/DDBJ whole genome shotgun (WGS) entry which is preliminary data.</text>
</comment>
<dbReference type="InterPro" id="IPR011766">
    <property type="entry name" value="TPP_enzyme_TPP-bd"/>
</dbReference>
<dbReference type="AlphaFoldDB" id="A0A1F5EXG2"/>
<dbReference type="InterPro" id="IPR045025">
    <property type="entry name" value="HACL1-like"/>
</dbReference>
<dbReference type="PANTHER" id="PTHR43710">
    <property type="entry name" value="2-HYDROXYACYL-COA LYASE"/>
    <property type="match status" value="1"/>
</dbReference>
<sequence>MASGIGYQYAREVLPGADFLKLGFSYPLPKKLIRAFAKNYSSVYVVEENDPILEDEIRNLELGIPVIGKQFIPGIDELSQERVAEGFKKAGLAVAREYASPVDVGGLPPRPPVLCPGCPHRGVYAMLRTLKLTATGDIGCYTLGALPPHNAMDTCVCMGGAVTIAFGLELAQGKEFSKKMVATIGESTFLHSGITGLIDLVYNKGITTVCILDNRITAMTGHQQNPATGFTLRMEPTWMADFDQLVRACGVKWVRTVDPLDLEAVKAALKEATAVEEPAVIIFKSPCALLPEAKKLERVEYFVNEDNCTKCRSCIRLGCPGITPTGTDGKSRFDDLLCVGCGLCEQVCKFDAVTRVSDDPGRKGSWCADKE</sequence>
<dbReference type="STRING" id="1817816.A2Y64_09080"/>
<dbReference type="SUPFAM" id="SSF54862">
    <property type="entry name" value="4Fe-4S ferredoxins"/>
    <property type="match status" value="1"/>
</dbReference>
<dbReference type="Gene3D" id="3.40.50.970">
    <property type="match status" value="1"/>
</dbReference>
<feature type="domain" description="4Fe-4S ferredoxin-type" evidence="2">
    <location>
        <begin position="329"/>
        <end position="358"/>
    </location>
</feature>
<dbReference type="CDD" id="cd02008">
    <property type="entry name" value="TPP_IOR_alpha"/>
    <property type="match status" value="1"/>
</dbReference>
<proteinExistence type="predicted"/>
<keyword evidence="1" id="KW-0479">Metal-binding</keyword>
<feature type="domain" description="4Fe-4S ferredoxin-type" evidence="2">
    <location>
        <begin position="299"/>
        <end position="328"/>
    </location>
</feature>
<dbReference type="InterPro" id="IPR017896">
    <property type="entry name" value="4Fe4S_Fe-S-bd"/>
</dbReference>
<dbReference type="PANTHER" id="PTHR43710:SF5">
    <property type="entry name" value="INDOLEPYRUVATE FERREDOXIN OXIDOREDUCTASE ALPHA SUBUNIT"/>
    <property type="match status" value="1"/>
</dbReference>
<dbReference type="EMBL" id="MFAF01000132">
    <property type="protein sequence ID" value="OGD72093.1"/>
    <property type="molecule type" value="Genomic_DNA"/>
</dbReference>
<dbReference type="GO" id="GO:0030976">
    <property type="term" value="F:thiamine pyrophosphate binding"/>
    <property type="evidence" value="ECO:0007669"/>
    <property type="project" value="InterPro"/>
</dbReference>
<gene>
    <name evidence="3" type="ORF">A2Y64_09080</name>
</gene>
<protein>
    <recommendedName>
        <fullName evidence="2">4Fe-4S ferredoxin-type domain-containing protein</fullName>
    </recommendedName>
</protein>
<dbReference type="SUPFAM" id="SSF52518">
    <property type="entry name" value="Thiamin diphosphate-binding fold (THDP-binding)"/>
    <property type="match status" value="1"/>
</dbReference>
<evidence type="ECO:0000313" key="3">
    <source>
        <dbReference type="EMBL" id="OGD72093.1"/>
    </source>
</evidence>
<dbReference type="InterPro" id="IPR029061">
    <property type="entry name" value="THDP-binding"/>
</dbReference>
<name>A0A1F5EXG2_9BACT</name>
<dbReference type="GO" id="GO:0003824">
    <property type="term" value="F:catalytic activity"/>
    <property type="evidence" value="ECO:0007669"/>
    <property type="project" value="InterPro"/>
</dbReference>
<dbReference type="GO" id="GO:0046872">
    <property type="term" value="F:metal ion binding"/>
    <property type="evidence" value="ECO:0007669"/>
    <property type="project" value="UniProtKB-KW"/>
</dbReference>
<dbReference type="Gene3D" id="3.30.70.20">
    <property type="match status" value="1"/>
</dbReference>